<dbReference type="Pfam" id="PF00008">
    <property type="entry name" value="EGF"/>
    <property type="match status" value="1"/>
</dbReference>
<gene>
    <name evidence="2" type="ORF">PACLA_8A070954</name>
</gene>
<dbReference type="Proteomes" id="UP001152795">
    <property type="component" value="Unassembled WGS sequence"/>
</dbReference>
<dbReference type="PROSITE" id="PS00022">
    <property type="entry name" value="EGF_1"/>
    <property type="match status" value="1"/>
</dbReference>
<name>A0A6S7IXD8_PARCT</name>
<dbReference type="PROSITE" id="PS50026">
    <property type="entry name" value="EGF_3"/>
    <property type="match status" value="1"/>
</dbReference>
<dbReference type="SUPFAM" id="SSF57196">
    <property type="entry name" value="EGF/Laminin"/>
    <property type="match status" value="1"/>
</dbReference>
<sequence>FFLKALTAAARSGCSTLSKNVERRSSIEERRSKNVVKVYFPDVCNVNKLLLAQAAQHFRRTSNEDRRSKNVDRRTSLKFIFRMYAMLTRGLSLVVAVFLLPFLGRNFLTQALYEVRFDQAKEDYGLADNEVFLDLSRTPRVQCFYHCSMDCRCSSFQMFKDTDCQLLSSSRAEVTLQRMSGYTYYDMIPWQGTSCPIDCCKQNPCLHGGACKPPTDDPTIRFRCLCRKGYGGKRCQYRIGCPGYLDIVTSRANGIYTLVNPNTREPFQVREVICHNEEFSTGSQSVLKSEALSCTSQHNFSIMYLCLKYISNEIFYL</sequence>
<feature type="non-terminal residue" evidence="2">
    <location>
        <position position="317"/>
    </location>
</feature>
<dbReference type="PROSITE" id="PS01186">
    <property type="entry name" value="EGF_2"/>
    <property type="match status" value="1"/>
</dbReference>
<accession>A0A6S7IXD8</accession>
<keyword evidence="1" id="KW-0245">EGF-like domain</keyword>
<dbReference type="OrthoDB" id="5954286at2759"/>
<organism evidence="2 3">
    <name type="scientific">Paramuricea clavata</name>
    <name type="common">Red gorgonian</name>
    <name type="synonym">Violescent sea-whip</name>
    <dbReference type="NCBI Taxonomy" id="317549"/>
    <lineage>
        <taxon>Eukaryota</taxon>
        <taxon>Metazoa</taxon>
        <taxon>Cnidaria</taxon>
        <taxon>Anthozoa</taxon>
        <taxon>Octocorallia</taxon>
        <taxon>Malacalcyonacea</taxon>
        <taxon>Plexauridae</taxon>
        <taxon>Paramuricea</taxon>
    </lineage>
</organism>
<keyword evidence="3" id="KW-1185">Reference proteome</keyword>
<protein>
    <submittedName>
        <fullName evidence="2">Anion transporter 2, chloroplastic</fullName>
    </submittedName>
</protein>
<dbReference type="InterPro" id="IPR000742">
    <property type="entry name" value="EGF"/>
</dbReference>
<keyword evidence="1" id="KW-1015">Disulfide bond</keyword>
<evidence type="ECO:0000313" key="2">
    <source>
        <dbReference type="EMBL" id="CAB4022476.1"/>
    </source>
</evidence>
<proteinExistence type="predicted"/>
<dbReference type="AlphaFoldDB" id="A0A6S7IXD8"/>
<comment type="caution">
    <text evidence="1">Lacks conserved residue(s) required for the propagation of feature annotation.</text>
</comment>
<evidence type="ECO:0000256" key="1">
    <source>
        <dbReference type="PROSITE-ProRule" id="PRU00076"/>
    </source>
</evidence>
<comment type="caution">
    <text evidence="2">The sequence shown here is derived from an EMBL/GenBank/DDBJ whole genome shotgun (WGS) entry which is preliminary data.</text>
</comment>
<evidence type="ECO:0000313" key="3">
    <source>
        <dbReference type="Proteomes" id="UP001152795"/>
    </source>
</evidence>
<dbReference type="EMBL" id="CACRXK020011998">
    <property type="protein sequence ID" value="CAB4022476.1"/>
    <property type="molecule type" value="Genomic_DNA"/>
</dbReference>
<reference evidence="2" key="1">
    <citation type="submission" date="2020-04" db="EMBL/GenBank/DDBJ databases">
        <authorList>
            <person name="Alioto T."/>
            <person name="Alioto T."/>
            <person name="Gomez Garrido J."/>
        </authorList>
    </citation>
    <scope>NUCLEOTIDE SEQUENCE</scope>
    <source>
        <strain evidence="2">A484AB</strain>
    </source>
</reference>
<feature type="disulfide bond" evidence="1">
    <location>
        <begin position="226"/>
        <end position="235"/>
    </location>
</feature>
<dbReference type="Gene3D" id="2.10.25.10">
    <property type="entry name" value="Laminin"/>
    <property type="match status" value="1"/>
</dbReference>